<comment type="caution">
    <text evidence="1">The sequence shown here is derived from an EMBL/GenBank/DDBJ whole genome shotgun (WGS) entry which is preliminary data.</text>
</comment>
<evidence type="ECO:0000313" key="2">
    <source>
        <dbReference type="Proteomes" id="UP000282656"/>
    </source>
</evidence>
<evidence type="ECO:0000313" key="1">
    <source>
        <dbReference type="EMBL" id="RKH70456.1"/>
    </source>
</evidence>
<name>A0A3A8QNY0_9BACT</name>
<organism evidence="1 2">
    <name type="scientific">Corallococcus interemptor</name>
    <dbReference type="NCBI Taxonomy" id="2316720"/>
    <lineage>
        <taxon>Bacteria</taxon>
        <taxon>Pseudomonadati</taxon>
        <taxon>Myxococcota</taxon>
        <taxon>Myxococcia</taxon>
        <taxon>Myxococcales</taxon>
        <taxon>Cystobacterineae</taxon>
        <taxon>Myxococcaceae</taxon>
        <taxon>Corallococcus</taxon>
    </lineage>
</organism>
<gene>
    <name evidence="1" type="ORF">D7X96_11395</name>
</gene>
<dbReference type="AlphaFoldDB" id="A0A3A8QNY0"/>
<dbReference type="Proteomes" id="UP000282656">
    <property type="component" value="Unassembled WGS sequence"/>
</dbReference>
<reference evidence="2" key="1">
    <citation type="submission" date="2018-09" db="EMBL/GenBank/DDBJ databases">
        <authorList>
            <person name="Livingstone P.G."/>
            <person name="Whitworth D.E."/>
        </authorList>
    </citation>
    <scope>NUCLEOTIDE SEQUENCE [LARGE SCALE GENOMIC DNA]</scope>
    <source>
        <strain evidence="2">AB047A</strain>
    </source>
</reference>
<accession>A0A3A8QNY0</accession>
<proteinExistence type="predicted"/>
<protein>
    <submittedName>
        <fullName evidence="1">Uncharacterized protein</fullName>
    </submittedName>
</protein>
<dbReference type="EMBL" id="RAWM01000023">
    <property type="protein sequence ID" value="RKH70456.1"/>
    <property type="molecule type" value="Genomic_DNA"/>
</dbReference>
<keyword evidence="2" id="KW-1185">Reference proteome</keyword>
<sequence>MRGEGRGARAEFELFMSQYRERQVAAMVERLKTLPFREGDIDLEALGLSQDELVCQWKAGMREAPEDVVEVFLESRKVKP</sequence>